<proteinExistence type="predicted"/>
<dbReference type="RefSeq" id="WP_087459145.1">
    <property type="nucleotide sequence ID" value="NZ_CP021434.1"/>
</dbReference>
<accession>A0A1Y0IVL6</accession>
<dbReference type="PANTHER" id="PTHR47619">
    <property type="entry name" value="METALLO-HYDROLASE YYCJ-RELATED"/>
    <property type="match status" value="1"/>
</dbReference>
<dbReference type="GO" id="GO:0016787">
    <property type="term" value="F:hydrolase activity"/>
    <property type="evidence" value="ECO:0007669"/>
    <property type="project" value="UniProtKB-KW"/>
</dbReference>
<feature type="domain" description="Metallo-beta-lactamase" evidence="1">
    <location>
        <begin position="11"/>
        <end position="217"/>
    </location>
</feature>
<dbReference type="AlphaFoldDB" id="A0A1Y0IVL6"/>
<keyword evidence="3" id="KW-1185">Reference proteome</keyword>
<evidence type="ECO:0000313" key="3">
    <source>
        <dbReference type="Proteomes" id="UP000195437"/>
    </source>
</evidence>
<organism evidence="2 3">
    <name type="scientific">Tumebacillus avium</name>
    <dbReference type="NCBI Taxonomy" id="1903704"/>
    <lineage>
        <taxon>Bacteria</taxon>
        <taxon>Bacillati</taxon>
        <taxon>Bacillota</taxon>
        <taxon>Bacilli</taxon>
        <taxon>Bacillales</taxon>
        <taxon>Alicyclobacillaceae</taxon>
        <taxon>Tumebacillus</taxon>
    </lineage>
</organism>
<dbReference type="Proteomes" id="UP000195437">
    <property type="component" value="Chromosome"/>
</dbReference>
<dbReference type="EMBL" id="CP021434">
    <property type="protein sequence ID" value="ARU63816.1"/>
    <property type="molecule type" value="Genomic_DNA"/>
</dbReference>
<dbReference type="KEGG" id="tum:CBW65_06665"/>
<gene>
    <name evidence="2" type="ORF">CBW65_06665</name>
</gene>
<protein>
    <submittedName>
        <fullName evidence="2">MBL fold metallo-hydrolase</fullName>
    </submittedName>
</protein>
<keyword evidence="2" id="KW-0378">Hydrolase</keyword>
<dbReference type="InterPro" id="IPR052533">
    <property type="entry name" value="WalJ/YycJ-like"/>
</dbReference>
<name>A0A1Y0IVL6_9BACL</name>
<dbReference type="InterPro" id="IPR036866">
    <property type="entry name" value="RibonucZ/Hydroxyglut_hydro"/>
</dbReference>
<dbReference type="Gene3D" id="3.60.15.10">
    <property type="entry name" value="Ribonuclease Z/Hydroxyacylglutathione hydrolase-like"/>
    <property type="match status" value="1"/>
</dbReference>
<evidence type="ECO:0000313" key="2">
    <source>
        <dbReference type="EMBL" id="ARU63816.1"/>
    </source>
</evidence>
<reference evidence="3" key="1">
    <citation type="submission" date="2017-05" db="EMBL/GenBank/DDBJ databases">
        <authorList>
            <person name="Sung H."/>
        </authorList>
    </citation>
    <scope>NUCLEOTIDE SEQUENCE [LARGE SCALE GENOMIC DNA]</scope>
    <source>
        <strain evidence="3">AR23208</strain>
    </source>
</reference>
<dbReference type="InterPro" id="IPR001279">
    <property type="entry name" value="Metallo-B-lactamas"/>
</dbReference>
<evidence type="ECO:0000259" key="1">
    <source>
        <dbReference type="SMART" id="SM00849"/>
    </source>
</evidence>
<dbReference type="SUPFAM" id="SSF56281">
    <property type="entry name" value="Metallo-hydrolase/oxidoreductase"/>
    <property type="match status" value="1"/>
</dbReference>
<dbReference type="OrthoDB" id="9781189at2"/>
<dbReference type="Pfam" id="PF12706">
    <property type="entry name" value="Lactamase_B_2"/>
    <property type="match status" value="1"/>
</dbReference>
<dbReference type="PANTHER" id="PTHR47619:SF1">
    <property type="entry name" value="EXODEOXYRIBONUCLEASE WALJ"/>
    <property type="match status" value="1"/>
</dbReference>
<sequence>MRFSVLCSGSTGNSIFVETDQTKILIDAGVSGKQITSSLQEIGVDVSDLDALLVTHEHSDHVRGVGVMARKVKGLDVYATAGTWTGMQKHVGDIAEEKRHVFGVDDALDFGDLRIEPFPISHDANDPVGFCFYNGTSKLALATDLGYASDRVKHAIAGADALIFEANHDTEMLRIGPYPWNVKKRILGDKGHLSNEAAGDVLSEVLSGDSKDVYLAHLSPDNNMPEIAEITVRGVLTQNGYDVGKDVVLHDTFRDKPTPLKTIKRL</sequence>
<dbReference type="SMART" id="SM00849">
    <property type="entry name" value="Lactamase_B"/>
    <property type="match status" value="1"/>
</dbReference>